<dbReference type="SUPFAM" id="SSF50692">
    <property type="entry name" value="ADC-like"/>
    <property type="match status" value="1"/>
</dbReference>
<comment type="caution">
    <text evidence="3">The sequence shown here is derived from an EMBL/GenBank/DDBJ whole genome shotgun (WGS) entry which is preliminary data.</text>
</comment>
<dbReference type="InterPro" id="IPR006657">
    <property type="entry name" value="MoPterin_dinucl-bd_dom"/>
</dbReference>
<protein>
    <submittedName>
        <fullName evidence="3">Molybdopterin dinucleotide binding domain-containing protein</fullName>
    </submittedName>
</protein>
<evidence type="ECO:0000313" key="4">
    <source>
        <dbReference type="Proteomes" id="UP001596408"/>
    </source>
</evidence>
<name>A0ABD5TWM6_9EURY</name>
<dbReference type="EMBL" id="JBHSXH010000011">
    <property type="protein sequence ID" value="MFC6824945.1"/>
    <property type="molecule type" value="Genomic_DNA"/>
</dbReference>
<reference evidence="3 4" key="1">
    <citation type="journal article" date="2019" name="Int. J. Syst. Evol. Microbiol.">
        <title>The Global Catalogue of Microorganisms (GCM) 10K type strain sequencing project: providing services to taxonomists for standard genome sequencing and annotation.</title>
        <authorList>
            <consortium name="The Broad Institute Genomics Platform"/>
            <consortium name="The Broad Institute Genome Sequencing Center for Infectious Disease"/>
            <person name="Wu L."/>
            <person name="Ma J."/>
        </authorList>
    </citation>
    <scope>NUCLEOTIDE SEQUENCE [LARGE SCALE GENOMIC DNA]</scope>
    <source>
        <strain evidence="3 4">YIM 94188</strain>
    </source>
</reference>
<proteinExistence type="predicted"/>
<gene>
    <name evidence="3" type="ORF">ACFQEV_08060</name>
</gene>
<feature type="domain" description="Molybdopterin dinucleotide-binding" evidence="2">
    <location>
        <begin position="7"/>
        <end position="74"/>
    </location>
</feature>
<dbReference type="Gene3D" id="2.40.40.20">
    <property type="match status" value="1"/>
</dbReference>
<evidence type="ECO:0000313" key="3">
    <source>
        <dbReference type="EMBL" id="MFC6824945.1"/>
    </source>
</evidence>
<feature type="region of interest" description="Disordered" evidence="1">
    <location>
        <begin position="1"/>
        <end position="20"/>
    </location>
</feature>
<dbReference type="InterPro" id="IPR009010">
    <property type="entry name" value="Asp_de-COase-like_dom_sf"/>
</dbReference>
<evidence type="ECO:0000256" key="1">
    <source>
        <dbReference type="SAM" id="MobiDB-lite"/>
    </source>
</evidence>
<dbReference type="AlphaFoldDB" id="A0ABD5TWM6"/>
<accession>A0ABD5TWM6</accession>
<dbReference type="Pfam" id="PF01568">
    <property type="entry name" value="Molydop_binding"/>
    <property type="match status" value="1"/>
</dbReference>
<evidence type="ECO:0000259" key="2">
    <source>
        <dbReference type="Pfam" id="PF01568"/>
    </source>
</evidence>
<organism evidence="3 4">
    <name type="scientific">Halopelagius fulvigenes</name>
    <dbReference type="NCBI Taxonomy" id="1198324"/>
    <lineage>
        <taxon>Archaea</taxon>
        <taxon>Methanobacteriati</taxon>
        <taxon>Methanobacteriota</taxon>
        <taxon>Stenosarchaea group</taxon>
        <taxon>Halobacteria</taxon>
        <taxon>Halobacteriales</taxon>
        <taxon>Haloferacaceae</taxon>
    </lineage>
</organism>
<sequence>MTHVGESFSEVHPSTAEHYGVDDGDYVRVHSCRGDIVVKAQVTERISEGVLFSQCTSQPAQSINSLRKRSAPTPVFPNAMYRLLLCRLDLAGVSPCCTFSR</sequence>
<dbReference type="Proteomes" id="UP001596408">
    <property type="component" value="Unassembled WGS sequence"/>
</dbReference>
<keyword evidence="4" id="KW-1185">Reference proteome</keyword>
<dbReference type="RefSeq" id="WP_379694633.1">
    <property type="nucleotide sequence ID" value="NZ_JBHSXH010000011.1"/>
</dbReference>